<evidence type="ECO:0000256" key="3">
    <source>
        <dbReference type="ARBA" id="ARBA00011890"/>
    </source>
</evidence>
<keyword evidence="7 10" id="KW-0808">Transferase</keyword>
<dbReference type="Pfam" id="PF01135">
    <property type="entry name" value="PCMT"/>
    <property type="match status" value="1"/>
</dbReference>
<evidence type="ECO:0000313" key="13">
    <source>
        <dbReference type="Proteomes" id="UP001595190"/>
    </source>
</evidence>
<comment type="caution">
    <text evidence="10">The sequence shown here is derived from an EMBL/GenBank/DDBJ whole genome shotgun (WGS) entry which is preliminary data.</text>
</comment>
<evidence type="ECO:0000313" key="10">
    <source>
        <dbReference type="EMBL" id="MEW9304386.1"/>
    </source>
</evidence>
<dbReference type="InterPro" id="IPR029063">
    <property type="entry name" value="SAM-dependent_MTases_sf"/>
</dbReference>
<comment type="similarity">
    <text evidence="2">Belongs to the methyltransferase superfamily. L-isoaspartyl/D-aspartyl protein methyltransferase family.</text>
</comment>
<dbReference type="PROSITE" id="PS01279">
    <property type="entry name" value="PCMT"/>
    <property type="match status" value="1"/>
</dbReference>
<dbReference type="Gene3D" id="3.40.50.150">
    <property type="entry name" value="Vaccinia Virus protein VP39"/>
    <property type="match status" value="1"/>
</dbReference>
<evidence type="ECO:0000256" key="4">
    <source>
        <dbReference type="ARBA" id="ARBA00013346"/>
    </source>
</evidence>
<dbReference type="GO" id="GO:0032259">
    <property type="term" value="P:methylation"/>
    <property type="evidence" value="ECO:0007669"/>
    <property type="project" value="UniProtKB-KW"/>
</dbReference>
<dbReference type="EMBL" id="JBHGPK010000001">
    <property type="protein sequence ID" value="MFC2248886.1"/>
    <property type="molecule type" value="Genomic_DNA"/>
</dbReference>
<protein>
    <recommendedName>
        <fullName evidence="4 9">Protein-L-isoaspartate O-methyltransferase</fullName>
        <ecNumber evidence="3 9">2.1.1.77</ecNumber>
    </recommendedName>
</protein>
<dbReference type="Proteomes" id="UP001555786">
    <property type="component" value="Unassembled WGS sequence"/>
</dbReference>
<keyword evidence="5" id="KW-0963">Cytoplasm</keyword>
<reference evidence="11 13" key="2">
    <citation type="submission" date="2024-09" db="EMBL/GenBank/DDBJ databases">
        <title>Description of Labrys sedimenti sp. nov., isolated from a diclofenac-degrading enrichment culture, and genome-based reclassification of Labrys portucalensis as a later heterotypic synonym of Labrys neptuniae.</title>
        <authorList>
            <person name="Tancsics A."/>
            <person name="Csepanyi A."/>
        </authorList>
    </citation>
    <scope>NUCLEOTIDE SEQUENCE [LARGE SCALE GENOMIC DNA]</scope>
    <source>
        <strain evidence="11 13">LMG 23412</strain>
    </source>
</reference>
<evidence type="ECO:0000256" key="7">
    <source>
        <dbReference type="ARBA" id="ARBA00022679"/>
    </source>
</evidence>
<dbReference type="InterPro" id="IPR000682">
    <property type="entry name" value="PCMT"/>
</dbReference>
<reference evidence="10 12" key="1">
    <citation type="submission" date="2024-07" db="EMBL/GenBank/DDBJ databases">
        <title>Description of Labrys sedimenti sp. nov., isolated from a diclofenac-degrading enrichment culture.</title>
        <authorList>
            <person name="Tancsics A."/>
            <person name="Csepanyi A."/>
        </authorList>
    </citation>
    <scope>NUCLEOTIDE SEQUENCE [LARGE SCALE GENOMIC DNA]</scope>
    <source>
        <strain evidence="10 12">LMG 23578</strain>
    </source>
</reference>
<keyword evidence="12" id="KW-1185">Reference proteome</keyword>
<evidence type="ECO:0000256" key="6">
    <source>
        <dbReference type="ARBA" id="ARBA00022603"/>
    </source>
</evidence>
<dbReference type="PANTHER" id="PTHR11579">
    <property type="entry name" value="PROTEIN-L-ISOASPARTATE O-METHYLTRANSFERASE"/>
    <property type="match status" value="1"/>
</dbReference>
<evidence type="ECO:0000256" key="8">
    <source>
        <dbReference type="ARBA" id="ARBA00022691"/>
    </source>
</evidence>
<name>A0ABV3PFT6_9HYPH</name>
<dbReference type="SUPFAM" id="SSF53335">
    <property type="entry name" value="S-adenosyl-L-methionine-dependent methyltransferases"/>
    <property type="match status" value="1"/>
</dbReference>
<dbReference type="EMBL" id="JBFNQD010000001">
    <property type="protein sequence ID" value="MEW9304386.1"/>
    <property type="molecule type" value="Genomic_DNA"/>
</dbReference>
<dbReference type="GO" id="GO:0004719">
    <property type="term" value="F:protein-L-isoaspartate (D-aspartate) O-methyltransferase activity"/>
    <property type="evidence" value="ECO:0007669"/>
    <property type="project" value="UniProtKB-EC"/>
</dbReference>
<accession>A0ABV3PFT6</accession>
<dbReference type="CDD" id="cd02440">
    <property type="entry name" value="AdoMet_MTases"/>
    <property type="match status" value="1"/>
</dbReference>
<keyword evidence="6 10" id="KW-0489">Methyltransferase</keyword>
<proteinExistence type="inferred from homology"/>
<keyword evidence="8" id="KW-0949">S-adenosyl-L-methionine</keyword>
<evidence type="ECO:0000313" key="11">
    <source>
        <dbReference type="EMBL" id="MFC2248886.1"/>
    </source>
</evidence>
<sequence length="228" mass="25336">MTDNMTDYEPFVNPDDEHAQEMMAFILRLRRHGLTDQKVLNAVSTLPRPVFVLPEFAEFAWRDLSLPIQCGQTITPPVLAATIAERLDVEPLHRVLEIGTGSGYLTAVLGRLAKRVLTLDRWRTLVTEAEERLRAVTILNVTMMVADGSSGWRQQAPFDRIVTTAAMSEVPEDLLDQLALGGRMIAPIGPPGEEQQLTMIVRDADGFHHTPLMDIRAASMILGVADRL</sequence>
<evidence type="ECO:0000256" key="2">
    <source>
        <dbReference type="ARBA" id="ARBA00005369"/>
    </source>
</evidence>
<dbReference type="EC" id="2.1.1.77" evidence="3 9"/>
<evidence type="ECO:0000256" key="9">
    <source>
        <dbReference type="NCBIfam" id="TIGR00080"/>
    </source>
</evidence>
<evidence type="ECO:0000256" key="1">
    <source>
        <dbReference type="ARBA" id="ARBA00004496"/>
    </source>
</evidence>
<dbReference type="NCBIfam" id="TIGR00080">
    <property type="entry name" value="pimt"/>
    <property type="match status" value="1"/>
</dbReference>
<comment type="subcellular location">
    <subcellularLocation>
        <location evidence="1">Cytoplasm</location>
    </subcellularLocation>
</comment>
<gene>
    <name evidence="10" type="ORF">ABXS05_02470</name>
    <name evidence="11" type="ORF">ACETRX_04610</name>
</gene>
<dbReference type="Proteomes" id="UP001595190">
    <property type="component" value="Unassembled WGS sequence"/>
</dbReference>
<evidence type="ECO:0000256" key="5">
    <source>
        <dbReference type="ARBA" id="ARBA00022490"/>
    </source>
</evidence>
<evidence type="ECO:0000313" key="12">
    <source>
        <dbReference type="Proteomes" id="UP001555786"/>
    </source>
</evidence>
<dbReference type="PANTHER" id="PTHR11579:SF0">
    <property type="entry name" value="PROTEIN-L-ISOASPARTATE(D-ASPARTATE) O-METHYLTRANSFERASE"/>
    <property type="match status" value="1"/>
</dbReference>
<organism evidence="10 12">
    <name type="scientific">Labrys neptuniae</name>
    <dbReference type="NCBI Taxonomy" id="376174"/>
    <lineage>
        <taxon>Bacteria</taxon>
        <taxon>Pseudomonadati</taxon>
        <taxon>Pseudomonadota</taxon>
        <taxon>Alphaproteobacteria</taxon>
        <taxon>Hyphomicrobiales</taxon>
        <taxon>Xanthobacteraceae</taxon>
        <taxon>Labrys</taxon>
    </lineage>
</organism>
<dbReference type="RefSeq" id="WP_367622785.1">
    <property type="nucleotide sequence ID" value="NZ_JBFNQD010000001.1"/>
</dbReference>
<dbReference type="NCBIfam" id="NF001453">
    <property type="entry name" value="PRK00312.1"/>
    <property type="match status" value="1"/>
</dbReference>